<evidence type="ECO:0000313" key="1">
    <source>
        <dbReference type="EMBL" id="MBX72997.1"/>
    </source>
</evidence>
<accession>A0A2P2R1B0</accession>
<protein>
    <submittedName>
        <fullName evidence="1">Uncharacterized protein</fullName>
    </submittedName>
</protein>
<name>A0A2P2R1B0_RHIMU</name>
<dbReference type="AlphaFoldDB" id="A0A2P2R1B0"/>
<reference evidence="1" key="1">
    <citation type="submission" date="2018-02" db="EMBL/GenBank/DDBJ databases">
        <title>Rhizophora mucronata_Transcriptome.</title>
        <authorList>
            <person name="Meera S.P."/>
            <person name="Sreeshan A."/>
            <person name="Augustine A."/>
        </authorList>
    </citation>
    <scope>NUCLEOTIDE SEQUENCE</scope>
    <source>
        <tissue evidence="1">Leaf</tissue>
    </source>
</reference>
<organism evidence="1">
    <name type="scientific">Rhizophora mucronata</name>
    <name type="common">Asiatic mangrove</name>
    <dbReference type="NCBI Taxonomy" id="61149"/>
    <lineage>
        <taxon>Eukaryota</taxon>
        <taxon>Viridiplantae</taxon>
        <taxon>Streptophyta</taxon>
        <taxon>Embryophyta</taxon>
        <taxon>Tracheophyta</taxon>
        <taxon>Spermatophyta</taxon>
        <taxon>Magnoliopsida</taxon>
        <taxon>eudicotyledons</taxon>
        <taxon>Gunneridae</taxon>
        <taxon>Pentapetalae</taxon>
        <taxon>rosids</taxon>
        <taxon>fabids</taxon>
        <taxon>Malpighiales</taxon>
        <taxon>Rhizophoraceae</taxon>
        <taxon>Rhizophora</taxon>
    </lineage>
</organism>
<proteinExistence type="predicted"/>
<dbReference type="EMBL" id="GGEC01092513">
    <property type="protein sequence ID" value="MBX72997.1"/>
    <property type="molecule type" value="Transcribed_RNA"/>
</dbReference>
<sequence>MGRTKRNLGSWNIIKI</sequence>